<sequence>MFIFASSTLSTVPDPASRDSHPCQRGLFVVFLSSTWLITDMRGS</sequence>
<organism evidence="2">
    <name type="scientific">Nocardia globerula</name>
    <dbReference type="NCBI Taxonomy" id="1818"/>
    <lineage>
        <taxon>Bacteria</taxon>
        <taxon>Bacillati</taxon>
        <taxon>Actinomycetota</taxon>
        <taxon>Actinomycetes</taxon>
        <taxon>Mycobacteriales</taxon>
        <taxon>Nocardiaceae</taxon>
        <taxon>Nocardia</taxon>
    </lineage>
</organism>
<accession>A0A652YM50</accession>
<reference evidence="2" key="1">
    <citation type="submission" date="2019-07" db="EMBL/GenBank/DDBJ databases">
        <title>Genomic Encyclopedia of Type Strains, Phase IV (KMG-IV): sequencing the most valuable type-strain genomes for metagenomic binning, comparative biology and taxonomic classification.</title>
        <authorList>
            <person name="Goeker M."/>
        </authorList>
    </citation>
    <scope>NUCLEOTIDE SEQUENCE</scope>
    <source>
        <strain evidence="2">DSM 44596</strain>
    </source>
</reference>
<proteinExistence type="predicted"/>
<comment type="caution">
    <text evidence="2">The sequence shown here is derived from an EMBL/GenBank/DDBJ whole genome shotgun (WGS) entry which is preliminary data.</text>
</comment>
<evidence type="ECO:0000256" key="1">
    <source>
        <dbReference type="SAM" id="MobiDB-lite"/>
    </source>
</evidence>
<feature type="compositionally biased region" description="Polar residues" evidence="1">
    <location>
        <begin position="1"/>
        <end position="11"/>
    </location>
</feature>
<dbReference type="EMBL" id="VNIQ01000005">
    <property type="protein sequence ID" value="TYQ02944.1"/>
    <property type="molecule type" value="Genomic_DNA"/>
</dbReference>
<name>A0A652YM50_NOCGL</name>
<evidence type="ECO:0000313" key="2">
    <source>
        <dbReference type="EMBL" id="TYQ02944.1"/>
    </source>
</evidence>
<dbReference type="AlphaFoldDB" id="A0A652YM50"/>
<gene>
    <name evidence="2" type="ORF">FNL38_10593</name>
</gene>
<feature type="region of interest" description="Disordered" evidence="1">
    <location>
        <begin position="1"/>
        <end position="20"/>
    </location>
</feature>
<protein>
    <submittedName>
        <fullName evidence="2">Uncharacterized protein</fullName>
    </submittedName>
</protein>